<gene>
    <name evidence="2" type="ORF">NPIL_590961</name>
</gene>
<keyword evidence="3" id="KW-1185">Reference proteome</keyword>
<dbReference type="EMBL" id="BMAW01041857">
    <property type="protein sequence ID" value="GFS31098.1"/>
    <property type="molecule type" value="Genomic_DNA"/>
</dbReference>
<sequence length="93" mass="10889">MKKPMRNAWLEVKLNKNEVHNLKQVEIVRLLPLQKERQEKNRSKTKEEKVVGGVYKSPGGGRKKRGREIRKRCPAVYWQGQRGEEEGPPKGKR</sequence>
<dbReference type="AlphaFoldDB" id="A0A8X6M8U8"/>
<accession>A0A8X6M8U8</accession>
<proteinExistence type="predicted"/>
<organism evidence="2 3">
    <name type="scientific">Nephila pilipes</name>
    <name type="common">Giant wood spider</name>
    <name type="synonym">Nephila maculata</name>
    <dbReference type="NCBI Taxonomy" id="299642"/>
    <lineage>
        <taxon>Eukaryota</taxon>
        <taxon>Metazoa</taxon>
        <taxon>Ecdysozoa</taxon>
        <taxon>Arthropoda</taxon>
        <taxon>Chelicerata</taxon>
        <taxon>Arachnida</taxon>
        <taxon>Araneae</taxon>
        <taxon>Araneomorphae</taxon>
        <taxon>Entelegynae</taxon>
        <taxon>Araneoidea</taxon>
        <taxon>Nephilidae</taxon>
        <taxon>Nephila</taxon>
    </lineage>
</organism>
<protein>
    <submittedName>
        <fullName evidence="2">Uncharacterized protein</fullName>
    </submittedName>
</protein>
<evidence type="ECO:0000256" key="1">
    <source>
        <dbReference type="SAM" id="MobiDB-lite"/>
    </source>
</evidence>
<evidence type="ECO:0000313" key="3">
    <source>
        <dbReference type="Proteomes" id="UP000887013"/>
    </source>
</evidence>
<reference evidence="2" key="1">
    <citation type="submission" date="2020-08" db="EMBL/GenBank/DDBJ databases">
        <title>Multicomponent nature underlies the extraordinary mechanical properties of spider dragline silk.</title>
        <authorList>
            <person name="Kono N."/>
            <person name="Nakamura H."/>
            <person name="Mori M."/>
            <person name="Yoshida Y."/>
            <person name="Ohtoshi R."/>
            <person name="Malay A.D."/>
            <person name="Moran D.A.P."/>
            <person name="Tomita M."/>
            <person name="Numata K."/>
            <person name="Arakawa K."/>
        </authorList>
    </citation>
    <scope>NUCLEOTIDE SEQUENCE</scope>
</reference>
<feature type="region of interest" description="Disordered" evidence="1">
    <location>
        <begin position="36"/>
        <end position="71"/>
    </location>
</feature>
<feature type="compositionally biased region" description="Basic and acidic residues" evidence="1">
    <location>
        <begin position="36"/>
        <end position="50"/>
    </location>
</feature>
<name>A0A8X6M8U8_NEPPI</name>
<feature type="compositionally biased region" description="Basic residues" evidence="1">
    <location>
        <begin position="61"/>
        <end position="71"/>
    </location>
</feature>
<comment type="caution">
    <text evidence="2">The sequence shown here is derived from an EMBL/GenBank/DDBJ whole genome shotgun (WGS) entry which is preliminary data.</text>
</comment>
<dbReference type="Proteomes" id="UP000887013">
    <property type="component" value="Unassembled WGS sequence"/>
</dbReference>
<evidence type="ECO:0000313" key="2">
    <source>
        <dbReference type="EMBL" id="GFS31098.1"/>
    </source>
</evidence>